<evidence type="ECO:0000256" key="1">
    <source>
        <dbReference type="SAM" id="MobiDB-lite"/>
    </source>
</evidence>
<dbReference type="RefSeq" id="WP_212698124.1">
    <property type="nucleotide sequence ID" value="NZ_CP058649.1"/>
</dbReference>
<organism evidence="3 4">
    <name type="scientific">Vallitalea pronyensis</name>
    <dbReference type="NCBI Taxonomy" id="1348613"/>
    <lineage>
        <taxon>Bacteria</taxon>
        <taxon>Bacillati</taxon>
        <taxon>Bacillota</taxon>
        <taxon>Clostridia</taxon>
        <taxon>Lachnospirales</taxon>
        <taxon>Vallitaleaceae</taxon>
        <taxon>Vallitalea</taxon>
    </lineage>
</organism>
<protein>
    <submittedName>
        <fullName evidence="3">Uncharacterized protein</fullName>
    </submittedName>
</protein>
<gene>
    <name evidence="3" type="ORF">HZI73_10125</name>
</gene>
<accession>A0A8J8SGR1</accession>
<dbReference type="EMBL" id="CP058649">
    <property type="protein sequence ID" value="QUI22632.1"/>
    <property type="molecule type" value="Genomic_DNA"/>
</dbReference>
<dbReference type="AlphaFoldDB" id="A0A8J8SGR1"/>
<evidence type="ECO:0000313" key="4">
    <source>
        <dbReference type="Proteomes" id="UP000683246"/>
    </source>
</evidence>
<feature type="signal peptide" evidence="2">
    <location>
        <begin position="1"/>
        <end position="24"/>
    </location>
</feature>
<dbReference type="PROSITE" id="PS51257">
    <property type="entry name" value="PROKAR_LIPOPROTEIN"/>
    <property type="match status" value="1"/>
</dbReference>
<sequence>MMKKSIKRLLCTAMVLMLTMSIFAGCQRTKEPTSKDSNNAGQSNNTGKKEADAEPIVIKMFSCWNGSSGNAPRDHFDNVVANKLLEETGVIFDIEYATSSESENLNMMFSSGDIPYDVVTAPYWGGNGGETGIIKRAASQGMVMALEDLLDKHGPNIKRFEEGAATDFLENDVYAPEYNGHTYVIPYQLPATPADNKNWGYCVYVRKDIMDALGWKQEDFNHSEKIYEFLKEVKAGDFKDANGNPVIPAGNWHNGWAYDQLYRSYITGNMCSLWVDPDTNKAIVDRRSPLVMEEVLYMRKLVSEGLFDPEAFRQNDTIAKEKHALGKYAVHGVHYFHQRDFYEQTLYKDHPEMRYVPVGPIKNAKGQIGASSLKGRAGSPAWFISADTDSDIAEAAIKAINYLNSEEGRLLAFYGIEGEHFDMVDGKPRMKKEYVDMNKEGILKSETGIQGIYRELISLYPYMSEWGEFTPGEADVPDETYEHIINNIVPETIIDGYRASNFINDYDKKDDINELLNGELWRDYRERAFFAATEEDAIKIIEEYQQYLIKGGIEDYEAFINEKAAERDDHVIF</sequence>
<keyword evidence="4" id="KW-1185">Reference proteome</keyword>
<dbReference type="Proteomes" id="UP000683246">
    <property type="component" value="Chromosome"/>
</dbReference>
<proteinExistence type="predicted"/>
<feature type="compositionally biased region" description="Polar residues" evidence="1">
    <location>
        <begin position="35"/>
        <end position="46"/>
    </location>
</feature>
<feature type="chain" id="PRO_5035169210" evidence="2">
    <location>
        <begin position="25"/>
        <end position="573"/>
    </location>
</feature>
<reference evidence="3" key="1">
    <citation type="submission" date="2020-07" db="EMBL/GenBank/DDBJ databases">
        <title>Vallitalea pronyensis genome.</title>
        <authorList>
            <person name="Postec A."/>
        </authorList>
    </citation>
    <scope>NUCLEOTIDE SEQUENCE</scope>
    <source>
        <strain evidence="3">FatNI3</strain>
    </source>
</reference>
<dbReference type="KEGG" id="vpy:HZI73_10125"/>
<evidence type="ECO:0000313" key="3">
    <source>
        <dbReference type="EMBL" id="QUI22632.1"/>
    </source>
</evidence>
<dbReference type="SUPFAM" id="SSF53850">
    <property type="entry name" value="Periplasmic binding protein-like II"/>
    <property type="match status" value="1"/>
</dbReference>
<evidence type="ECO:0000256" key="2">
    <source>
        <dbReference type="SAM" id="SignalP"/>
    </source>
</evidence>
<name>A0A8J8SGR1_9FIRM</name>
<keyword evidence="2" id="KW-0732">Signal</keyword>
<feature type="region of interest" description="Disordered" evidence="1">
    <location>
        <begin position="29"/>
        <end position="51"/>
    </location>
</feature>
<dbReference type="Gene3D" id="3.40.190.10">
    <property type="entry name" value="Periplasmic binding protein-like II"/>
    <property type="match status" value="2"/>
</dbReference>